<gene>
    <name evidence="3" type="ORF">EVAR_28763_1</name>
</gene>
<reference evidence="3 4" key="1">
    <citation type="journal article" date="2019" name="Commun. Biol.">
        <title>The bagworm genome reveals a unique fibroin gene that provides high tensile strength.</title>
        <authorList>
            <person name="Kono N."/>
            <person name="Nakamura H."/>
            <person name="Ohtoshi R."/>
            <person name="Tomita M."/>
            <person name="Numata K."/>
            <person name="Arakawa K."/>
        </authorList>
    </citation>
    <scope>NUCLEOTIDE SEQUENCE [LARGE SCALE GENOMIC DNA]</scope>
</reference>
<accession>A0A4C1VFW4</accession>
<keyword evidence="2" id="KW-0732">Signal</keyword>
<dbReference type="AlphaFoldDB" id="A0A4C1VFW4"/>
<dbReference type="Pfam" id="PF10793">
    <property type="entry name" value="Gloverin"/>
    <property type="match status" value="1"/>
</dbReference>
<evidence type="ECO:0000313" key="4">
    <source>
        <dbReference type="Proteomes" id="UP000299102"/>
    </source>
</evidence>
<keyword evidence="4" id="KW-1185">Reference proteome</keyword>
<feature type="chain" id="PRO_5020036665" evidence="2">
    <location>
        <begin position="18"/>
        <end position="168"/>
    </location>
</feature>
<proteinExistence type="predicted"/>
<evidence type="ECO:0000313" key="3">
    <source>
        <dbReference type="EMBL" id="GBP37513.1"/>
    </source>
</evidence>
<evidence type="ECO:0000256" key="2">
    <source>
        <dbReference type="SAM" id="SignalP"/>
    </source>
</evidence>
<evidence type="ECO:0000256" key="1">
    <source>
        <dbReference type="SAM" id="MobiDB-lite"/>
    </source>
</evidence>
<dbReference type="Proteomes" id="UP000299102">
    <property type="component" value="Unassembled WGS sequence"/>
</dbReference>
<feature type="region of interest" description="Disordered" evidence="1">
    <location>
        <begin position="24"/>
        <end position="56"/>
    </location>
</feature>
<feature type="signal peptide" evidence="2">
    <location>
        <begin position="1"/>
        <end position="17"/>
    </location>
</feature>
<name>A0A4C1VFW4_EUMVA</name>
<dbReference type="OrthoDB" id="7454098at2759"/>
<protein>
    <submittedName>
        <fullName evidence="3">Gloverin</fullName>
    </submittedName>
</protein>
<dbReference type="InterPro" id="IPR019729">
    <property type="entry name" value="Gloverin-like_protein"/>
</dbReference>
<sequence length="168" mass="18187">MKSTLCVIVSLAAVALAQIQYEGESASVDRMQRPPPRPMRRSPETSARAKRPANGQNDYGLYGKGVYEKNIFHDSRGKLDGRVQGTRVLGPFEDSSHVGGGLTWETNNAVSTLDLNKEIGGRTRLDATYGGKWHLDPRTDFSLGAGYSQTFPGSGPQFGINGKLTFPG</sequence>
<organism evidence="3 4">
    <name type="scientific">Eumeta variegata</name>
    <name type="common">Bagworm moth</name>
    <name type="synonym">Eumeta japonica</name>
    <dbReference type="NCBI Taxonomy" id="151549"/>
    <lineage>
        <taxon>Eukaryota</taxon>
        <taxon>Metazoa</taxon>
        <taxon>Ecdysozoa</taxon>
        <taxon>Arthropoda</taxon>
        <taxon>Hexapoda</taxon>
        <taxon>Insecta</taxon>
        <taxon>Pterygota</taxon>
        <taxon>Neoptera</taxon>
        <taxon>Endopterygota</taxon>
        <taxon>Lepidoptera</taxon>
        <taxon>Glossata</taxon>
        <taxon>Ditrysia</taxon>
        <taxon>Tineoidea</taxon>
        <taxon>Psychidae</taxon>
        <taxon>Oiketicinae</taxon>
        <taxon>Eumeta</taxon>
    </lineage>
</organism>
<comment type="caution">
    <text evidence="3">The sequence shown here is derived from an EMBL/GenBank/DDBJ whole genome shotgun (WGS) entry which is preliminary data.</text>
</comment>
<dbReference type="EMBL" id="BGZK01000335">
    <property type="protein sequence ID" value="GBP37513.1"/>
    <property type="molecule type" value="Genomic_DNA"/>
</dbReference>